<gene>
    <name evidence="16" type="ORF">NCTC13294_01995</name>
</gene>
<dbReference type="UniPathway" id="UPA00251">
    <property type="reaction ID" value="UER00324"/>
</dbReference>
<evidence type="ECO:0000256" key="5">
    <source>
        <dbReference type="ARBA" id="ARBA00022475"/>
    </source>
</evidence>
<dbReference type="Pfam" id="PF03653">
    <property type="entry name" value="UPF0093"/>
    <property type="match status" value="1"/>
</dbReference>
<feature type="binding site" description="axial binding residue" evidence="14">
    <location>
        <position position="10"/>
    </location>
    <ligand>
        <name>heme</name>
        <dbReference type="ChEBI" id="CHEBI:30413"/>
    </ligand>
    <ligandPart>
        <name>Fe</name>
        <dbReference type="ChEBI" id="CHEBI:18248"/>
    </ligandPart>
</feature>
<evidence type="ECO:0000256" key="14">
    <source>
        <dbReference type="HAMAP-Rule" id="MF_02239"/>
    </source>
</evidence>
<protein>
    <recommendedName>
        <fullName evidence="4 14">Protoporphyrinogen IX oxidase</fullName>
        <shortName evidence="14">PPO</shortName>
        <ecNumber evidence="14 15">1.3.99.-</ecNumber>
    </recommendedName>
</protein>
<dbReference type="InterPro" id="IPR005265">
    <property type="entry name" value="HemJ-like"/>
</dbReference>
<evidence type="ECO:0000256" key="10">
    <source>
        <dbReference type="ARBA" id="ARBA00023002"/>
    </source>
</evidence>
<dbReference type="PANTHER" id="PTHR40255">
    <property type="entry name" value="UPF0093 MEMBRANE PROTEIN SLR1790"/>
    <property type="match status" value="1"/>
</dbReference>
<evidence type="ECO:0000313" key="17">
    <source>
        <dbReference type="Proteomes" id="UP000254572"/>
    </source>
</evidence>
<feature type="transmembrane region" description="Helical" evidence="14">
    <location>
        <begin position="124"/>
        <end position="142"/>
    </location>
</feature>
<dbReference type="HAMAP" id="MF_02239">
    <property type="entry name" value="HemJ"/>
    <property type="match status" value="1"/>
</dbReference>
<comment type="function">
    <text evidence="14 15">Catalyzes the oxidation of protoporphyrinogen IX to protoporphyrin IX.</text>
</comment>
<accession>A0A381ECB4</accession>
<dbReference type="EMBL" id="UFUW01000001">
    <property type="protein sequence ID" value="SUX24664.1"/>
    <property type="molecule type" value="Genomic_DNA"/>
</dbReference>
<evidence type="ECO:0000256" key="7">
    <source>
        <dbReference type="ARBA" id="ARBA00022692"/>
    </source>
</evidence>
<comment type="cofactor">
    <cofactor evidence="14 15">
        <name>heme b</name>
        <dbReference type="ChEBI" id="CHEBI:60344"/>
    </cofactor>
    <text evidence="14 15">Binds 1 heme b (iron(II)-protoporphyrin IX) group per subunit.</text>
</comment>
<keyword evidence="7 14" id="KW-0812">Transmembrane</keyword>
<evidence type="ECO:0000256" key="8">
    <source>
        <dbReference type="ARBA" id="ARBA00022723"/>
    </source>
</evidence>
<organism evidence="16 17">
    <name type="scientific">Cardiobacterium valvarum</name>
    <dbReference type="NCBI Taxonomy" id="194702"/>
    <lineage>
        <taxon>Bacteria</taxon>
        <taxon>Pseudomonadati</taxon>
        <taxon>Pseudomonadota</taxon>
        <taxon>Gammaproteobacteria</taxon>
        <taxon>Cardiobacteriales</taxon>
        <taxon>Cardiobacteriaceae</taxon>
        <taxon>Cardiobacterium</taxon>
    </lineage>
</organism>
<evidence type="ECO:0000256" key="11">
    <source>
        <dbReference type="ARBA" id="ARBA00023004"/>
    </source>
</evidence>
<dbReference type="RefSeq" id="WP_115612825.1">
    <property type="nucleotide sequence ID" value="NZ_JBHLZC010000003.1"/>
</dbReference>
<comment type="catalytic activity">
    <reaction evidence="13 14 15">
        <text>protoporphyrinogen IX + 3 A = protoporphyrin IX + 3 AH2</text>
        <dbReference type="Rhea" id="RHEA:62000"/>
        <dbReference type="ChEBI" id="CHEBI:13193"/>
        <dbReference type="ChEBI" id="CHEBI:17499"/>
        <dbReference type="ChEBI" id="CHEBI:57306"/>
        <dbReference type="ChEBI" id="CHEBI:57307"/>
    </reaction>
</comment>
<keyword evidence="12 14" id="KW-0472">Membrane</keyword>
<comment type="subcellular location">
    <subcellularLocation>
        <location evidence="1 14">Cell membrane</location>
        <topology evidence="1 14">Multi-pass membrane protein</topology>
    </subcellularLocation>
</comment>
<feature type="transmembrane region" description="Helical" evidence="14">
    <location>
        <begin position="85"/>
        <end position="103"/>
    </location>
</feature>
<evidence type="ECO:0000256" key="12">
    <source>
        <dbReference type="ARBA" id="ARBA00023136"/>
    </source>
</evidence>
<keyword evidence="11 14" id="KW-0408">Iron</keyword>
<dbReference type="GO" id="GO:0005886">
    <property type="term" value="C:plasma membrane"/>
    <property type="evidence" value="ECO:0007669"/>
    <property type="project" value="UniProtKB-SubCell"/>
</dbReference>
<dbReference type="PIRSF" id="PIRSF004638">
    <property type="entry name" value="UCP004638"/>
    <property type="match status" value="1"/>
</dbReference>
<dbReference type="GO" id="GO:0006782">
    <property type="term" value="P:protoporphyrinogen IX biosynthetic process"/>
    <property type="evidence" value="ECO:0007669"/>
    <property type="project" value="UniProtKB-UniRule"/>
</dbReference>
<keyword evidence="17" id="KW-1185">Reference proteome</keyword>
<keyword evidence="9 14" id="KW-1133">Transmembrane helix</keyword>
<comment type="similarity">
    <text evidence="3 14 15">Belongs to the HemJ family.</text>
</comment>
<name>A0A381ECB4_9GAMM</name>
<comment type="subunit">
    <text evidence="14">Homodimer.</text>
</comment>
<evidence type="ECO:0000256" key="13">
    <source>
        <dbReference type="ARBA" id="ARBA00048390"/>
    </source>
</evidence>
<evidence type="ECO:0000256" key="9">
    <source>
        <dbReference type="ARBA" id="ARBA00022989"/>
    </source>
</evidence>
<keyword evidence="5 14" id="KW-1003">Cell membrane</keyword>
<keyword evidence="6 14" id="KW-0349">Heme</keyword>
<evidence type="ECO:0000256" key="6">
    <source>
        <dbReference type="ARBA" id="ARBA00022617"/>
    </source>
</evidence>
<dbReference type="OrthoDB" id="9800824at2"/>
<feature type="transmembrane region" description="Helical" evidence="14">
    <location>
        <begin position="6"/>
        <end position="24"/>
    </location>
</feature>
<dbReference type="GO" id="GO:0046872">
    <property type="term" value="F:metal ion binding"/>
    <property type="evidence" value="ECO:0007669"/>
    <property type="project" value="UniProtKB-UniRule"/>
</dbReference>
<sequence length="145" mass="16331">MAYLTWKALHIIGAVCWFAELFYLPRLYVYHAMAQSEGDAASMRRFCVMERKLYIMGHIGMGMTLVFGGLLLWAGGWAFLKGQGWLHAKLLLVAGLVVYQIVCGRMNRAFAAGQNRRSHAFYRLFNEVPSLALIGIVLLASLKPF</sequence>
<reference evidence="16 17" key="1">
    <citation type="submission" date="2018-06" db="EMBL/GenBank/DDBJ databases">
        <authorList>
            <consortium name="Pathogen Informatics"/>
            <person name="Doyle S."/>
        </authorList>
    </citation>
    <scope>NUCLEOTIDE SEQUENCE [LARGE SCALE GENOMIC DNA]</scope>
    <source>
        <strain evidence="16 17">NCTC13294</strain>
    </source>
</reference>
<evidence type="ECO:0000313" key="16">
    <source>
        <dbReference type="EMBL" id="SUX24664.1"/>
    </source>
</evidence>
<dbReference type="GO" id="GO:0070818">
    <property type="term" value="F:protoporphyrinogen oxidase activity"/>
    <property type="evidence" value="ECO:0007669"/>
    <property type="project" value="UniProtKB-UniRule"/>
</dbReference>
<proteinExistence type="inferred from homology"/>
<comment type="pathway">
    <text evidence="2 14 15">Porphyrin-containing compound metabolism; protoporphyrin-IX biosynthesis; protoporphyrin-IX from protoporphyrinogen-IX: step 1/1.</text>
</comment>
<evidence type="ECO:0000256" key="2">
    <source>
        <dbReference type="ARBA" id="ARBA00005073"/>
    </source>
</evidence>
<feature type="binding site" description="axial binding residue" evidence="14">
    <location>
        <position position="89"/>
    </location>
    <ligand>
        <name>heme</name>
        <dbReference type="ChEBI" id="CHEBI:30413"/>
    </ligand>
    <ligandPart>
        <name>Fe</name>
        <dbReference type="ChEBI" id="CHEBI:18248"/>
    </ligandPart>
</feature>
<evidence type="ECO:0000256" key="15">
    <source>
        <dbReference type="PIRNR" id="PIRNR004638"/>
    </source>
</evidence>
<keyword evidence="10 14" id="KW-0560">Oxidoreductase</keyword>
<evidence type="ECO:0000256" key="1">
    <source>
        <dbReference type="ARBA" id="ARBA00004651"/>
    </source>
</evidence>
<dbReference type="AlphaFoldDB" id="A0A381ECB4"/>
<dbReference type="Proteomes" id="UP000254572">
    <property type="component" value="Unassembled WGS sequence"/>
</dbReference>
<feature type="transmembrane region" description="Helical" evidence="14">
    <location>
        <begin position="53"/>
        <end position="79"/>
    </location>
</feature>
<keyword evidence="8 14" id="KW-0479">Metal-binding</keyword>
<evidence type="ECO:0000256" key="3">
    <source>
        <dbReference type="ARBA" id="ARBA00006501"/>
    </source>
</evidence>
<dbReference type="EC" id="1.3.99.-" evidence="14 15"/>
<evidence type="ECO:0000256" key="4">
    <source>
        <dbReference type="ARBA" id="ARBA00017504"/>
    </source>
</evidence>
<dbReference type="PANTHER" id="PTHR40255:SF1">
    <property type="entry name" value="PROTOPORPHYRINOGEN IX OXIDASE"/>
    <property type="match status" value="1"/>
</dbReference>